<dbReference type="Pfam" id="PF00004">
    <property type="entry name" value="AAA"/>
    <property type="match status" value="1"/>
</dbReference>
<dbReference type="InterPro" id="IPR044960">
    <property type="entry name" value="RCA-like"/>
</dbReference>
<dbReference type="Gene3D" id="3.40.50.300">
    <property type="entry name" value="P-loop containing nucleotide triphosphate hydrolases"/>
    <property type="match status" value="1"/>
</dbReference>
<dbReference type="InterPro" id="IPR048571">
    <property type="entry name" value="RuBisCO_activase_AAA_helical"/>
</dbReference>
<dbReference type="Gene3D" id="1.10.8.1070">
    <property type="match status" value="1"/>
</dbReference>
<feature type="domain" description="Ribulose bisphosphate carboxylase/oxygenase activase AAA helical" evidence="11">
    <location>
        <begin position="309"/>
        <end position="404"/>
    </location>
</feature>
<reference evidence="12" key="1">
    <citation type="submission" date="2011-03" db="EMBL/GenBank/DDBJ databases">
        <title>Lilyturf (Ophiopogon japonicus) OjRCA Gene.</title>
        <authorList>
            <person name="Guo T."/>
            <person name="Han L."/>
        </authorList>
    </citation>
    <scope>NUCLEOTIDE SEQUENCE</scope>
</reference>
<evidence type="ECO:0000259" key="11">
    <source>
        <dbReference type="Pfam" id="PF21228"/>
    </source>
</evidence>
<evidence type="ECO:0000256" key="9">
    <source>
        <dbReference type="RuleBase" id="RU369045"/>
    </source>
</evidence>
<dbReference type="GO" id="GO:0009570">
    <property type="term" value="C:chloroplast stroma"/>
    <property type="evidence" value="ECO:0007669"/>
    <property type="project" value="UniProtKB-SubCell"/>
</dbReference>
<name>F8UAA7_9ASPA</name>
<evidence type="ECO:0000256" key="6">
    <source>
        <dbReference type="ARBA" id="ARBA00022946"/>
    </source>
</evidence>
<dbReference type="GO" id="GO:0009579">
    <property type="term" value="C:thylakoid"/>
    <property type="evidence" value="ECO:0007669"/>
    <property type="project" value="TreeGrafter"/>
</dbReference>
<protein>
    <recommendedName>
        <fullName evidence="9">Ribulose bisphosphate carboxylase/oxygenase activase, chloroplastic</fullName>
        <shortName evidence="9">RA</shortName>
        <shortName evidence="9">RuBisCO activase</shortName>
    </recommendedName>
</protein>
<comment type="function">
    <text evidence="7 9">Activation of RuBisCO (ribulose-1,5-bisphosphate carboxylase/oxygenase; EC 4.1.1.39) involves the ATP-dependent carboxylation of the epsilon-amino group of lysine leading to a carbamate structure.</text>
</comment>
<dbReference type="GO" id="GO:0046863">
    <property type="term" value="F:ribulose-1,5-bisphosphate carboxylase/oxygenase activator activity"/>
    <property type="evidence" value="ECO:0007669"/>
    <property type="project" value="UniProtKB-UniRule"/>
</dbReference>
<keyword evidence="6" id="KW-0809">Transit peptide</keyword>
<keyword evidence="4 9" id="KW-0547">Nucleotide-binding</keyword>
<dbReference type="PANTHER" id="PTHR32429">
    <property type="match status" value="1"/>
</dbReference>
<dbReference type="AlphaFoldDB" id="F8UAA7"/>
<dbReference type="FunFam" id="1.10.8.1070:FF:000001">
    <property type="entry name" value="Ribulose bisphosphate carboxylase/oxygenase activase, chloroplastic"/>
    <property type="match status" value="1"/>
</dbReference>
<dbReference type="EMBL" id="JF754680">
    <property type="protein sequence ID" value="AEI69347.1"/>
    <property type="molecule type" value="mRNA"/>
</dbReference>
<evidence type="ECO:0000256" key="8">
    <source>
        <dbReference type="ARBA" id="ARBA00025781"/>
    </source>
</evidence>
<organism evidence="12">
    <name type="scientific">Ophiopogon japonicus</name>
    <dbReference type="NCBI Taxonomy" id="100506"/>
    <lineage>
        <taxon>Eukaryota</taxon>
        <taxon>Viridiplantae</taxon>
        <taxon>Streptophyta</taxon>
        <taxon>Embryophyta</taxon>
        <taxon>Tracheophyta</taxon>
        <taxon>Spermatophyta</taxon>
        <taxon>Magnoliopsida</taxon>
        <taxon>Liliopsida</taxon>
        <taxon>Asparagales</taxon>
        <taxon>Asparagaceae</taxon>
        <taxon>Nolinoideae</taxon>
        <taxon>Ophiopogon</taxon>
    </lineage>
</organism>
<evidence type="ECO:0000256" key="5">
    <source>
        <dbReference type="ARBA" id="ARBA00022840"/>
    </source>
</evidence>
<dbReference type="InterPro" id="IPR003959">
    <property type="entry name" value="ATPase_AAA_core"/>
</dbReference>
<dbReference type="SUPFAM" id="SSF52540">
    <property type="entry name" value="P-loop containing nucleoside triphosphate hydrolases"/>
    <property type="match status" value="1"/>
</dbReference>
<evidence type="ECO:0000313" key="12">
    <source>
        <dbReference type="EMBL" id="AEI69347.1"/>
    </source>
</evidence>
<evidence type="ECO:0000256" key="4">
    <source>
        <dbReference type="ARBA" id="ARBA00022741"/>
    </source>
</evidence>
<dbReference type="GO" id="GO:0005524">
    <property type="term" value="F:ATP binding"/>
    <property type="evidence" value="ECO:0007669"/>
    <property type="project" value="UniProtKB-UniRule"/>
</dbReference>
<dbReference type="FunFam" id="3.40.50.300:FF:000258">
    <property type="entry name" value="Ribulose bisphosphate carboxylase/oxygenase activase, chloroplastic"/>
    <property type="match status" value="1"/>
</dbReference>
<dbReference type="Pfam" id="PF21228">
    <property type="entry name" value="RuBisCO_activase_AAA_helical"/>
    <property type="match status" value="1"/>
</dbReference>
<evidence type="ECO:0000256" key="2">
    <source>
        <dbReference type="ARBA" id="ARBA00022528"/>
    </source>
</evidence>
<feature type="domain" description="ATPase AAA-type core" evidence="10">
    <location>
        <begin position="163"/>
        <end position="306"/>
    </location>
</feature>
<keyword evidence="5 9" id="KW-0067">ATP-binding</keyword>
<dbReference type="PANTHER" id="PTHR32429:SF32">
    <property type="entry name" value="RIBULOSE BISPHOSPHATE CARBOXYLASE_OXYGENASE ACTIVASE, CHLOROPLASTIC"/>
    <property type="match status" value="1"/>
</dbReference>
<dbReference type="InterPro" id="IPR027417">
    <property type="entry name" value="P-loop_NTPase"/>
</dbReference>
<evidence type="ECO:0000259" key="10">
    <source>
        <dbReference type="Pfam" id="PF00004"/>
    </source>
</evidence>
<comment type="subcellular location">
    <subcellularLocation>
        <location evidence="1 9">Plastid</location>
        <location evidence="1 9">Chloroplast stroma</location>
    </subcellularLocation>
</comment>
<dbReference type="GO" id="GO:0016887">
    <property type="term" value="F:ATP hydrolysis activity"/>
    <property type="evidence" value="ECO:0007669"/>
    <property type="project" value="UniProtKB-UniRule"/>
</dbReference>
<evidence type="ECO:0000256" key="1">
    <source>
        <dbReference type="ARBA" id="ARBA00004470"/>
    </source>
</evidence>
<evidence type="ECO:0000256" key="7">
    <source>
        <dbReference type="ARBA" id="ARBA00025556"/>
    </source>
</evidence>
<keyword evidence="3 9" id="KW-0934">Plastid</keyword>
<evidence type="ECO:0000256" key="3">
    <source>
        <dbReference type="ARBA" id="ARBA00022640"/>
    </source>
</evidence>
<accession>F8UAA7</accession>
<sequence length="435" mass="47838">MATAVSTVGAVNSVPLSLHGSSSGAPAPTSAFFGSNLKKVNPSLTHGRVQTGSFKVMAVDLDETKQTKTDRWQLHKDTSDDQQDIVRGKGLVDPLFQAPMGDGTHEAVLNSYEYISQGLRDYGMENKMDGFYIAPEFMDKLVVHITKNYMDLPNIKVPLILGIWGGKGQGKTFQCELVFRKMGINPIMMSAGELESGNAGEPAKLIRQRYREAADIIAKGKMCCLFINDLDAGAGRMGGTTQYTVNNQMVNATLMNIADNPTNVQLPGMYNKQENARVPIIVTGNDFSTLYAPLIRDGRMEKFYWAPTRSDRIGVCTGIFMTDNVAVQDIVKLVDAFPGQSIDFFGALRARVYDDEVRKWISDIGVDKVGKRLVNSAEGAPTFEQPKMTLEKLMDYGNMLVQEQENVKRVQLADKYLSEAALGDANVDAIKTGKF</sequence>
<comment type="similarity">
    <text evidence="8 9">Belongs to the RuBisCO activase family.</text>
</comment>
<keyword evidence="2 9" id="KW-0150">Chloroplast</keyword>
<proteinExistence type="evidence at transcript level"/>